<evidence type="ECO:0000313" key="4">
    <source>
        <dbReference type="EMBL" id="QHQ63235.1"/>
    </source>
</evidence>
<dbReference type="PRINTS" id="PR00455">
    <property type="entry name" value="HTHTETR"/>
</dbReference>
<dbReference type="PROSITE" id="PS50977">
    <property type="entry name" value="HTH_TETR_2"/>
    <property type="match status" value="1"/>
</dbReference>
<dbReference type="GO" id="GO:0003677">
    <property type="term" value="F:DNA binding"/>
    <property type="evidence" value="ECO:0007669"/>
    <property type="project" value="UniProtKB-UniRule"/>
</dbReference>
<dbReference type="Gene3D" id="1.10.357.10">
    <property type="entry name" value="Tetracycline Repressor, domain 2"/>
    <property type="match status" value="1"/>
</dbReference>
<dbReference type="SUPFAM" id="SSF46689">
    <property type="entry name" value="Homeodomain-like"/>
    <property type="match status" value="1"/>
</dbReference>
<evidence type="ECO:0000256" key="1">
    <source>
        <dbReference type="ARBA" id="ARBA00023125"/>
    </source>
</evidence>
<dbReference type="Proteomes" id="UP000464314">
    <property type="component" value="Chromosome"/>
</dbReference>
<feature type="domain" description="HTH tetR-type" evidence="3">
    <location>
        <begin position="9"/>
        <end position="69"/>
    </location>
</feature>
<dbReference type="AlphaFoldDB" id="A0A6P1TUX6"/>
<name>A0A6P1TUX6_9FIRM</name>
<feature type="DNA-binding region" description="H-T-H motif" evidence="2">
    <location>
        <begin position="32"/>
        <end position="51"/>
    </location>
</feature>
<sequence length="191" mass="21896">MNGFQKRRENKINDILTAANELFSAKGIKAVSIADIAKKANVSQVSIYNFFESKENLARQVFIKLMDDTMTGSEDLVKSDLSFNEKIKKMQSFSVDASRNFHDNFKQIEFIKDPNIQKFLEEYGKNKTLPLYLKLVEQGRNENQLDKDISTDSIILFMEIINTALQSNISPKVRSDLGKLFFYGLFGRSDN</sequence>
<protein>
    <submittedName>
        <fullName evidence="4">TetR family transcriptional regulator</fullName>
    </submittedName>
</protein>
<keyword evidence="1 2" id="KW-0238">DNA-binding</keyword>
<keyword evidence="5" id="KW-1185">Reference proteome</keyword>
<evidence type="ECO:0000259" key="3">
    <source>
        <dbReference type="PROSITE" id="PS50977"/>
    </source>
</evidence>
<dbReference type="KEGG" id="anr:Ana3638_22685"/>
<evidence type="ECO:0000313" key="5">
    <source>
        <dbReference type="Proteomes" id="UP000464314"/>
    </source>
</evidence>
<proteinExistence type="predicted"/>
<dbReference type="InterPro" id="IPR009057">
    <property type="entry name" value="Homeodomain-like_sf"/>
</dbReference>
<dbReference type="InterPro" id="IPR050624">
    <property type="entry name" value="HTH-type_Tx_Regulator"/>
</dbReference>
<organism evidence="4 5">
    <name type="scientific">Anaerocolumna sedimenticola</name>
    <dbReference type="NCBI Taxonomy" id="2696063"/>
    <lineage>
        <taxon>Bacteria</taxon>
        <taxon>Bacillati</taxon>
        <taxon>Bacillota</taxon>
        <taxon>Clostridia</taxon>
        <taxon>Lachnospirales</taxon>
        <taxon>Lachnospiraceae</taxon>
        <taxon>Anaerocolumna</taxon>
    </lineage>
</organism>
<dbReference type="InterPro" id="IPR001647">
    <property type="entry name" value="HTH_TetR"/>
</dbReference>
<evidence type="ECO:0000256" key="2">
    <source>
        <dbReference type="PROSITE-ProRule" id="PRU00335"/>
    </source>
</evidence>
<dbReference type="RefSeq" id="WP_161840056.1">
    <property type="nucleotide sequence ID" value="NZ_CP048000.1"/>
</dbReference>
<dbReference type="Pfam" id="PF00440">
    <property type="entry name" value="TetR_N"/>
    <property type="match status" value="1"/>
</dbReference>
<dbReference type="PANTHER" id="PTHR43479:SF21">
    <property type="entry name" value="TRANSCRIPTIONAL REGULATOR, TETR FAMILY"/>
    <property type="match status" value="1"/>
</dbReference>
<dbReference type="PANTHER" id="PTHR43479">
    <property type="entry name" value="ACREF/ENVCD OPERON REPRESSOR-RELATED"/>
    <property type="match status" value="1"/>
</dbReference>
<gene>
    <name evidence="4" type="ORF">Ana3638_22685</name>
</gene>
<reference evidence="4 5" key="1">
    <citation type="submission" date="2020-01" db="EMBL/GenBank/DDBJ databases">
        <title>Genome analysis of Anaerocolumna sp. CBA3638.</title>
        <authorList>
            <person name="Kim J."/>
            <person name="Roh S.W."/>
        </authorList>
    </citation>
    <scope>NUCLEOTIDE SEQUENCE [LARGE SCALE GENOMIC DNA]</scope>
    <source>
        <strain evidence="4 5">CBA3638</strain>
    </source>
</reference>
<dbReference type="EMBL" id="CP048000">
    <property type="protein sequence ID" value="QHQ63235.1"/>
    <property type="molecule type" value="Genomic_DNA"/>
</dbReference>
<accession>A0A6P1TUX6</accession>